<dbReference type="OrthoDB" id="2020542at2759"/>
<keyword evidence="3" id="KW-1185">Reference proteome</keyword>
<evidence type="ECO:0000313" key="2">
    <source>
        <dbReference type="EMBL" id="KHJ82523.1"/>
    </source>
</evidence>
<gene>
    <name evidence="2" type="ORF">OESDEN_17783</name>
</gene>
<accession>A0A0B1SB42</accession>
<dbReference type="AlphaFoldDB" id="A0A0B1SB42"/>
<dbReference type="GO" id="GO:0022857">
    <property type="term" value="F:transmembrane transporter activity"/>
    <property type="evidence" value="ECO:0007669"/>
    <property type="project" value="InterPro"/>
</dbReference>
<organism evidence="2 3">
    <name type="scientific">Oesophagostomum dentatum</name>
    <name type="common">Nodular worm</name>
    <dbReference type="NCBI Taxonomy" id="61180"/>
    <lineage>
        <taxon>Eukaryota</taxon>
        <taxon>Metazoa</taxon>
        <taxon>Ecdysozoa</taxon>
        <taxon>Nematoda</taxon>
        <taxon>Chromadorea</taxon>
        <taxon>Rhabditida</taxon>
        <taxon>Rhabditina</taxon>
        <taxon>Rhabditomorpha</taxon>
        <taxon>Strongyloidea</taxon>
        <taxon>Strongylidae</taxon>
        <taxon>Oesophagostomum</taxon>
    </lineage>
</organism>
<proteinExistence type="predicted"/>
<name>A0A0B1SB42_OESDE</name>
<protein>
    <recommendedName>
        <fullName evidence="1">SLC12A transporter C-terminal domain-containing protein</fullName>
    </recommendedName>
</protein>
<sequence length="137" mass="15599">MFGGSAMTAVLPSLSHTFSLKAGVTCRELAFEFLPLPQKGPQFRRKKCIWHLCYKNFVYSTLICTLSPVTAQQKKMRSNSTSLWSRSMATTKVCTLPFPYKEISSALYTNWLETVSRDLPEVLLIRGNHHNVLTFYS</sequence>
<dbReference type="GO" id="GO:0016020">
    <property type="term" value="C:membrane"/>
    <property type="evidence" value="ECO:0007669"/>
    <property type="project" value="InterPro"/>
</dbReference>
<feature type="domain" description="SLC12A transporter C-terminal" evidence="1">
    <location>
        <begin position="88"/>
        <end position="137"/>
    </location>
</feature>
<reference evidence="2 3" key="1">
    <citation type="submission" date="2014-03" db="EMBL/GenBank/DDBJ databases">
        <title>Draft genome of the hookworm Oesophagostomum dentatum.</title>
        <authorList>
            <person name="Mitreva M."/>
        </authorList>
    </citation>
    <scope>NUCLEOTIDE SEQUENCE [LARGE SCALE GENOMIC DNA]</scope>
    <source>
        <strain evidence="2 3">OD-Hann</strain>
    </source>
</reference>
<dbReference type="GO" id="GO:0006811">
    <property type="term" value="P:monoatomic ion transport"/>
    <property type="evidence" value="ECO:0007669"/>
    <property type="project" value="InterPro"/>
</dbReference>
<dbReference type="InterPro" id="IPR018491">
    <property type="entry name" value="SLC12_C"/>
</dbReference>
<dbReference type="Pfam" id="PF03522">
    <property type="entry name" value="SLC12"/>
    <property type="match status" value="1"/>
</dbReference>
<dbReference type="EMBL" id="KN578950">
    <property type="protein sequence ID" value="KHJ82523.1"/>
    <property type="molecule type" value="Genomic_DNA"/>
</dbReference>
<evidence type="ECO:0000259" key="1">
    <source>
        <dbReference type="Pfam" id="PF03522"/>
    </source>
</evidence>
<dbReference type="Proteomes" id="UP000053660">
    <property type="component" value="Unassembled WGS sequence"/>
</dbReference>
<evidence type="ECO:0000313" key="3">
    <source>
        <dbReference type="Proteomes" id="UP000053660"/>
    </source>
</evidence>